<evidence type="ECO:0000313" key="2">
    <source>
        <dbReference type="EMBL" id="SEV91995.1"/>
    </source>
</evidence>
<accession>A0A662Z279</accession>
<feature type="transmembrane region" description="Helical" evidence="1">
    <location>
        <begin position="72"/>
        <end position="93"/>
    </location>
</feature>
<dbReference type="OrthoDB" id="1750748at2"/>
<keyword evidence="1" id="KW-0472">Membrane</keyword>
<name>A0A662Z279_9STAP</name>
<gene>
    <name evidence="2" type="ORF">SAMN05192557_0772</name>
</gene>
<dbReference type="Proteomes" id="UP000243605">
    <property type="component" value="Unassembled WGS sequence"/>
</dbReference>
<feature type="transmembrane region" description="Helical" evidence="1">
    <location>
        <begin position="178"/>
        <end position="196"/>
    </location>
</feature>
<feature type="transmembrane region" description="Helical" evidence="1">
    <location>
        <begin position="99"/>
        <end position="119"/>
    </location>
</feature>
<feature type="transmembrane region" description="Helical" evidence="1">
    <location>
        <begin position="201"/>
        <end position="219"/>
    </location>
</feature>
<proteinExistence type="predicted"/>
<keyword evidence="3" id="KW-1185">Reference proteome</keyword>
<organism evidence="2 3">
    <name type="scientific">Aliicoccus persicus</name>
    <dbReference type="NCBI Taxonomy" id="930138"/>
    <lineage>
        <taxon>Bacteria</taxon>
        <taxon>Bacillati</taxon>
        <taxon>Bacillota</taxon>
        <taxon>Bacilli</taxon>
        <taxon>Bacillales</taxon>
        <taxon>Staphylococcaceae</taxon>
        <taxon>Aliicoccus</taxon>
    </lineage>
</organism>
<feature type="transmembrane region" description="Helical" evidence="1">
    <location>
        <begin position="231"/>
        <end position="255"/>
    </location>
</feature>
<feature type="transmembrane region" description="Helical" evidence="1">
    <location>
        <begin position="140"/>
        <end position="158"/>
    </location>
</feature>
<dbReference type="RefSeq" id="WP_091474093.1">
    <property type="nucleotide sequence ID" value="NZ_FOIT01000002.1"/>
</dbReference>
<keyword evidence="1" id="KW-1133">Transmembrane helix</keyword>
<evidence type="ECO:0000313" key="3">
    <source>
        <dbReference type="Proteomes" id="UP000243605"/>
    </source>
</evidence>
<sequence>MLSESQEKFIKRFEAALVEKGKHPEFIAQQVASVTQQFEYGNQQGKPVDVLGGGPENYANVVGRDLPRAHQLFRPIIAVFILIFGVMTIPQLLNGTFAWTLEYILFVLLFPVVGAYGLYIILKITEKRFVEYDKNKISMIAYLILFTYIIILVGVGIFGTETLRGTSLVNIGTPSTDTMFIIGWVVLALVVITFLLMRYWLFSVVVIIFSVAPLISRQFTAVPMDDDGYLILTNIVLMLTILLVVVVIGVVAFIYSKRRK</sequence>
<evidence type="ECO:0000256" key="1">
    <source>
        <dbReference type="SAM" id="Phobius"/>
    </source>
</evidence>
<reference evidence="2 3" key="1">
    <citation type="submission" date="2016-10" db="EMBL/GenBank/DDBJ databases">
        <authorList>
            <person name="Varghese N."/>
            <person name="Submissions S."/>
        </authorList>
    </citation>
    <scope>NUCLEOTIDE SEQUENCE [LARGE SCALE GENOMIC DNA]</scope>
    <source>
        <strain evidence="2 3">IBRC-M10081</strain>
    </source>
</reference>
<dbReference type="EMBL" id="FOIT01000002">
    <property type="protein sequence ID" value="SEV91995.1"/>
    <property type="molecule type" value="Genomic_DNA"/>
</dbReference>
<keyword evidence="1" id="KW-0812">Transmembrane</keyword>
<dbReference type="AlphaFoldDB" id="A0A662Z279"/>
<protein>
    <submittedName>
        <fullName evidence="2">Uncharacterized protein</fullName>
    </submittedName>
</protein>